<evidence type="ECO:0000256" key="2">
    <source>
        <dbReference type="ARBA" id="ARBA00022571"/>
    </source>
</evidence>
<dbReference type="SUPFAM" id="SSF51735">
    <property type="entry name" value="NAD(P)-binding Rossmann-fold domains"/>
    <property type="match status" value="1"/>
</dbReference>
<dbReference type="SMART" id="SM00859">
    <property type="entry name" value="Semialdhyde_dh"/>
    <property type="match status" value="1"/>
</dbReference>
<dbReference type="PANTHER" id="PTHR32338:SF10">
    <property type="entry name" value="N-ACETYL-GAMMA-GLUTAMYL-PHOSPHATE REDUCTASE, CHLOROPLASTIC-RELATED"/>
    <property type="match status" value="1"/>
</dbReference>
<gene>
    <name evidence="7 10" type="primary">argC</name>
    <name evidence="10" type="ORF">MELA_01640</name>
</gene>
<dbReference type="Gene3D" id="3.30.360.10">
    <property type="entry name" value="Dihydrodipicolinate Reductase, domain 2"/>
    <property type="match status" value="1"/>
</dbReference>
<dbReference type="NCBIfam" id="TIGR01850">
    <property type="entry name" value="argC"/>
    <property type="match status" value="1"/>
</dbReference>
<keyword evidence="7" id="KW-0963">Cytoplasm</keyword>
<evidence type="ECO:0000256" key="4">
    <source>
        <dbReference type="ARBA" id="ARBA00022857"/>
    </source>
</evidence>
<dbReference type="CDD" id="cd17895">
    <property type="entry name" value="AGPR_1_N"/>
    <property type="match status" value="1"/>
</dbReference>
<dbReference type="FunFam" id="3.30.360.10:FF:000014">
    <property type="entry name" value="N-acetyl-gamma-glutamyl-phosphate reductase"/>
    <property type="match status" value="1"/>
</dbReference>
<dbReference type="Pfam" id="PF01118">
    <property type="entry name" value="Semialdhyde_dh"/>
    <property type="match status" value="1"/>
</dbReference>
<dbReference type="CDD" id="cd23934">
    <property type="entry name" value="AGPR_1_C"/>
    <property type="match status" value="1"/>
</dbReference>
<evidence type="ECO:0000313" key="10">
    <source>
        <dbReference type="EMBL" id="VUZ85258.1"/>
    </source>
</evidence>
<dbReference type="GO" id="GO:0003942">
    <property type="term" value="F:N-acetyl-gamma-glutamyl-phosphate reductase activity"/>
    <property type="evidence" value="ECO:0007669"/>
    <property type="project" value="UniProtKB-UniRule"/>
</dbReference>
<dbReference type="PANTHER" id="PTHR32338">
    <property type="entry name" value="N-ACETYL-GAMMA-GLUTAMYL-PHOSPHATE REDUCTASE, CHLOROPLASTIC-RELATED-RELATED"/>
    <property type="match status" value="1"/>
</dbReference>
<dbReference type="InterPro" id="IPR050085">
    <property type="entry name" value="AGPR"/>
</dbReference>
<dbReference type="EMBL" id="CABIKM010000025">
    <property type="protein sequence ID" value="VUZ85258.1"/>
    <property type="molecule type" value="Genomic_DNA"/>
</dbReference>
<dbReference type="InterPro" id="IPR058924">
    <property type="entry name" value="AGPR_dimerisation_dom"/>
</dbReference>
<comment type="function">
    <text evidence="7">Catalyzes the NADPH-dependent reduction of N-acetyl-5-glutamyl phosphate to yield N-acetyl-L-glutamate 5-semialdehyde.</text>
</comment>
<dbReference type="GO" id="GO:0006526">
    <property type="term" value="P:L-arginine biosynthetic process"/>
    <property type="evidence" value="ECO:0007669"/>
    <property type="project" value="UniProtKB-UniRule"/>
</dbReference>
<evidence type="ECO:0000259" key="9">
    <source>
        <dbReference type="SMART" id="SM00859"/>
    </source>
</evidence>
<dbReference type="Gene3D" id="3.40.50.720">
    <property type="entry name" value="NAD(P)-binding Rossmann-like Domain"/>
    <property type="match status" value="1"/>
</dbReference>
<dbReference type="InterPro" id="IPR023013">
    <property type="entry name" value="AGPR_AS"/>
</dbReference>
<accession>A0A564ZL26</accession>
<keyword evidence="4 7" id="KW-0521">NADP</keyword>
<feature type="domain" description="Semialdehyde dehydrogenase NAD-binding" evidence="9">
    <location>
        <begin position="17"/>
        <end position="156"/>
    </location>
</feature>
<comment type="subcellular location">
    <subcellularLocation>
        <location evidence="7">Cytoplasm</location>
    </subcellularLocation>
</comment>
<protein>
    <recommendedName>
        <fullName evidence="7">N-acetyl-gamma-glutamyl-phosphate reductase</fullName>
        <shortName evidence="7">AGPR</shortName>
        <ecNumber evidence="7">1.2.1.38</ecNumber>
    </recommendedName>
    <alternativeName>
        <fullName evidence="7">N-acetyl-glutamate semialdehyde dehydrogenase</fullName>
        <shortName evidence="7">NAGSA dehydrogenase</shortName>
    </alternativeName>
</protein>
<dbReference type="SUPFAM" id="SSF55347">
    <property type="entry name" value="Glyceraldehyde-3-phosphate dehydrogenase-like, C-terminal domain"/>
    <property type="match status" value="1"/>
</dbReference>
<name>A0A564ZL26_9BACT</name>
<keyword evidence="2 7" id="KW-0055">Arginine biosynthesis</keyword>
<evidence type="ECO:0000256" key="3">
    <source>
        <dbReference type="ARBA" id="ARBA00022605"/>
    </source>
</evidence>
<keyword evidence="5 7" id="KW-0560">Oxidoreductase</keyword>
<dbReference type="GO" id="GO:0070401">
    <property type="term" value="F:NADP+ binding"/>
    <property type="evidence" value="ECO:0007669"/>
    <property type="project" value="InterPro"/>
</dbReference>
<dbReference type="UniPathway" id="UPA00068">
    <property type="reaction ID" value="UER00108"/>
</dbReference>
<keyword evidence="3 7" id="KW-0028">Amino-acid biosynthesis</keyword>
<keyword evidence="11" id="KW-1185">Reference proteome</keyword>
<reference evidence="10 11" key="1">
    <citation type="submission" date="2019-07" db="EMBL/GenBank/DDBJ databases">
        <authorList>
            <person name="Cremers G."/>
        </authorList>
    </citation>
    <scope>NUCLEOTIDE SEQUENCE [LARGE SCALE GENOMIC DNA]</scope>
</reference>
<comment type="similarity">
    <text evidence="7">Belongs to the NAGSA dehydrogenase family. Type 1 subfamily.</text>
</comment>
<organism evidence="10 11">
    <name type="scientific">Candidatus Methylomirabilis lanthanidiphila</name>
    <dbReference type="NCBI Taxonomy" id="2211376"/>
    <lineage>
        <taxon>Bacteria</taxon>
        <taxon>Candidatus Methylomirabilota</taxon>
        <taxon>Candidatus Methylomirabilia</taxon>
        <taxon>Candidatus Methylomirabilales</taxon>
        <taxon>Candidatus Methylomirabilaceae</taxon>
        <taxon>Candidatus Methylomirabilis</taxon>
    </lineage>
</organism>
<dbReference type="EC" id="1.2.1.38" evidence="7"/>
<dbReference type="Proteomes" id="UP000334340">
    <property type="component" value="Unassembled WGS sequence"/>
</dbReference>
<dbReference type="Pfam" id="PF22698">
    <property type="entry name" value="Semialdhyde_dhC_1"/>
    <property type="match status" value="1"/>
</dbReference>
<dbReference type="PROSITE" id="PS01224">
    <property type="entry name" value="ARGC"/>
    <property type="match status" value="1"/>
</dbReference>
<evidence type="ECO:0000256" key="8">
    <source>
        <dbReference type="PROSITE-ProRule" id="PRU10010"/>
    </source>
</evidence>
<dbReference type="InterPro" id="IPR000706">
    <property type="entry name" value="AGPR_type-1"/>
</dbReference>
<proteinExistence type="inferred from homology"/>
<sequence length="360" mass="39391">MVVAVKRQMGETERKIRVAVVGASGYTGVELLRLLINHPAVEITALTSESYAGALIGEVFPSLFGLLTLTCNKFDAREVARRADLIFLAVPHNTAMTAAAELLPLDRKIIDLSADFRFRDPAVYRQWYGVDHAAPELLKEAVYALPELYRQQLTAARLAAAPGCYPTAVLLGLLPLIKREIIDPDSLVIDAISGASGAGRKPDLPLHFAELHGNCKAYKVAGHRHTPEIEQELSRCIGREILVTFTPHLVGTVRGILATMTATLVTSKDAAQLRALYQEWYQNEPFVRILPEGRLPETKQVRGSNYCDIGLAVDARTRRVIIVSAIDNLVKGASGQAIQAMNIIMGLDERTGLQLPPLFP</sequence>
<dbReference type="AlphaFoldDB" id="A0A564ZL26"/>
<dbReference type="InterPro" id="IPR036291">
    <property type="entry name" value="NAD(P)-bd_dom_sf"/>
</dbReference>
<dbReference type="HAMAP" id="MF_00150">
    <property type="entry name" value="ArgC_type1"/>
    <property type="match status" value="1"/>
</dbReference>
<comment type="pathway">
    <text evidence="1 7">Amino-acid biosynthesis; L-arginine biosynthesis; N(2)-acetyl-L-ornithine from L-glutamate: step 3/4.</text>
</comment>
<comment type="catalytic activity">
    <reaction evidence="6 7">
        <text>N-acetyl-L-glutamate 5-semialdehyde + phosphate + NADP(+) = N-acetyl-L-glutamyl 5-phosphate + NADPH + H(+)</text>
        <dbReference type="Rhea" id="RHEA:21588"/>
        <dbReference type="ChEBI" id="CHEBI:15378"/>
        <dbReference type="ChEBI" id="CHEBI:29123"/>
        <dbReference type="ChEBI" id="CHEBI:43474"/>
        <dbReference type="ChEBI" id="CHEBI:57783"/>
        <dbReference type="ChEBI" id="CHEBI:57936"/>
        <dbReference type="ChEBI" id="CHEBI:58349"/>
        <dbReference type="EC" id="1.2.1.38"/>
    </reaction>
</comment>
<dbReference type="GO" id="GO:0005737">
    <property type="term" value="C:cytoplasm"/>
    <property type="evidence" value="ECO:0007669"/>
    <property type="project" value="UniProtKB-SubCell"/>
</dbReference>
<evidence type="ECO:0000256" key="7">
    <source>
        <dbReference type="HAMAP-Rule" id="MF_00150"/>
    </source>
</evidence>
<evidence type="ECO:0000313" key="11">
    <source>
        <dbReference type="Proteomes" id="UP000334340"/>
    </source>
</evidence>
<evidence type="ECO:0000256" key="1">
    <source>
        <dbReference type="ARBA" id="ARBA00004862"/>
    </source>
</evidence>
<dbReference type="GO" id="GO:0051287">
    <property type="term" value="F:NAD binding"/>
    <property type="evidence" value="ECO:0007669"/>
    <property type="project" value="InterPro"/>
</dbReference>
<feature type="active site" evidence="7 8">
    <location>
        <position position="164"/>
    </location>
</feature>
<dbReference type="InterPro" id="IPR000534">
    <property type="entry name" value="Semialdehyde_DH_NAD-bd"/>
</dbReference>
<evidence type="ECO:0000256" key="5">
    <source>
        <dbReference type="ARBA" id="ARBA00023002"/>
    </source>
</evidence>
<evidence type="ECO:0000256" key="6">
    <source>
        <dbReference type="ARBA" id="ARBA00050557"/>
    </source>
</evidence>